<keyword evidence="3 4" id="KW-0472">Membrane</keyword>
<evidence type="ECO:0000256" key="4">
    <source>
        <dbReference type="SAM" id="Phobius"/>
    </source>
</evidence>
<feature type="transmembrane region" description="Helical" evidence="4">
    <location>
        <begin position="45"/>
        <end position="65"/>
    </location>
</feature>
<feature type="transmembrane region" description="Helical" evidence="4">
    <location>
        <begin position="6"/>
        <end position="24"/>
    </location>
</feature>
<evidence type="ECO:0000256" key="1">
    <source>
        <dbReference type="ARBA" id="ARBA00022692"/>
    </source>
</evidence>
<reference evidence="6 7" key="1">
    <citation type="submission" date="2024-06" db="EMBL/GenBank/DDBJ databases">
        <authorList>
            <person name="Li F."/>
        </authorList>
    </citation>
    <scope>NUCLEOTIDE SEQUENCE [LARGE SCALE GENOMIC DNA]</scope>
    <source>
        <strain evidence="6 7">GXAS 311</strain>
    </source>
</reference>
<feature type="domain" description="Major facilitator superfamily (MFS) profile" evidence="5">
    <location>
        <begin position="48"/>
        <end position="224"/>
    </location>
</feature>
<dbReference type="PROSITE" id="PS50850">
    <property type="entry name" value="MFS"/>
    <property type="match status" value="1"/>
</dbReference>
<evidence type="ECO:0000313" key="7">
    <source>
        <dbReference type="Proteomes" id="UP001548189"/>
    </source>
</evidence>
<evidence type="ECO:0000256" key="2">
    <source>
        <dbReference type="ARBA" id="ARBA00022989"/>
    </source>
</evidence>
<dbReference type="RefSeq" id="WP_353873535.1">
    <property type="nucleotide sequence ID" value="NZ_JBEVCJ010000002.1"/>
</dbReference>
<keyword evidence="7" id="KW-1185">Reference proteome</keyword>
<comment type="caution">
    <text evidence="6">The sequence shown here is derived from an EMBL/GenBank/DDBJ whole genome shotgun (WGS) entry which is preliminary data.</text>
</comment>
<evidence type="ECO:0000256" key="3">
    <source>
        <dbReference type="ARBA" id="ARBA00023136"/>
    </source>
</evidence>
<feature type="transmembrane region" description="Helical" evidence="4">
    <location>
        <begin position="179"/>
        <end position="201"/>
    </location>
</feature>
<proteinExistence type="predicted"/>
<feature type="transmembrane region" description="Helical" evidence="4">
    <location>
        <begin position="114"/>
        <end position="132"/>
    </location>
</feature>
<dbReference type="InterPro" id="IPR036259">
    <property type="entry name" value="MFS_trans_sf"/>
</dbReference>
<dbReference type="EMBL" id="JBEVCJ010000002">
    <property type="protein sequence ID" value="MET1253984.1"/>
    <property type="molecule type" value="Genomic_DNA"/>
</dbReference>
<dbReference type="Gene3D" id="1.20.1250.20">
    <property type="entry name" value="MFS general substrate transporter like domains"/>
    <property type="match status" value="1"/>
</dbReference>
<dbReference type="Pfam" id="PF07690">
    <property type="entry name" value="MFS_1"/>
    <property type="match status" value="1"/>
</dbReference>
<name>A0ABV2BPY2_9GAMM</name>
<protein>
    <submittedName>
        <fullName evidence="6">MFS transporter</fullName>
    </submittedName>
</protein>
<keyword evidence="2 4" id="KW-1133">Transmembrane helix</keyword>
<evidence type="ECO:0000313" key="6">
    <source>
        <dbReference type="EMBL" id="MET1253984.1"/>
    </source>
</evidence>
<gene>
    <name evidence="6" type="ORF">ABVT43_02480</name>
</gene>
<dbReference type="InterPro" id="IPR020846">
    <property type="entry name" value="MFS_dom"/>
</dbReference>
<dbReference type="InterPro" id="IPR011701">
    <property type="entry name" value="MFS"/>
</dbReference>
<dbReference type="SUPFAM" id="SSF103473">
    <property type="entry name" value="MFS general substrate transporter"/>
    <property type="match status" value="1"/>
</dbReference>
<accession>A0ABV2BPY2</accession>
<sequence length="224" mass="24406">MKYSILLGNATLPPCAGYAIILCISNLIQNNTIKRFTQSITQHKITTLLVIIIAGELIFSLPFHIPRFFRPTFLQVFELSNTELGDIFALYGIVAMLSYFPSGILTDRFAPQKLMFYSLVATAAGGVYLATIPPKSSLYFLFAYWGCTSILLFWSAMIKQTWAIAGHHLQGTAFGILDGGRGLVASLAASIAIIILSDALLPATTRQSAISLSESQIAARHALQ</sequence>
<feature type="transmembrane region" description="Helical" evidence="4">
    <location>
        <begin position="138"/>
        <end position="158"/>
    </location>
</feature>
<keyword evidence="1 4" id="KW-0812">Transmembrane</keyword>
<evidence type="ECO:0000259" key="5">
    <source>
        <dbReference type="PROSITE" id="PS50850"/>
    </source>
</evidence>
<feature type="transmembrane region" description="Helical" evidence="4">
    <location>
        <begin position="85"/>
        <end position="102"/>
    </location>
</feature>
<organism evidence="6 7">
    <name type="scientific">Aliikangiella maris</name>
    <dbReference type="NCBI Taxonomy" id="3162458"/>
    <lineage>
        <taxon>Bacteria</taxon>
        <taxon>Pseudomonadati</taxon>
        <taxon>Pseudomonadota</taxon>
        <taxon>Gammaproteobacteria</taxon>
        <taxon>Oceanospirillales</taxon>
        <taxon>Pleioneaceae</taxon>
        <taxon>Aliikangiella</taxon>
    </lineage>
</organism>
<dbReference type="Proteomes" id="UP001548189">
    <property type="component" value="Unassembled WGS sequence"/>
</dbReference>